<dbReference type="Proteomes" id="UP000682733">
    <property type="component" value="Unassembled WGS sequence"/>
</dbReference>
<dbReference type="EMBL" id="CAJOBA010003205">
    <property type="protein sequence ID" value="CAF3674031.1"/>
    <property type="molecule type" value="Genomic_DNA"/>
</dbReference>
<dbReference type="Gene3D" id="3.30.870.10">
    <property type="entry name" value="Endonuclease Chain A"/>
    <property type="match status" value="1"/>
</dbReference>
<sequence>MMSHYEGQIVNSFYDCFLISWWSHPFTPPLPCLKDRVLADDNRNKSNFQFGDDSPTTKFIKNQTLYAVARARQILQNHTNLDETEFIYEHDKLENVSKAEKAKEFHKVVEQVMRVHKALQQEKESPLTQHFNSVSKYPCAMSSEISSPDLELLAIDFCPFIFHQPHEPFPIALVNRLPSGTPGHESKQVPQNAAWLGAFKYAQRNIFIQSPTLNASSAIKAILEACRRGIKVELYLDLGFNDLAEGYFPFQGGTNEHVVRSLFKELKKDRKDDVVNNLAVYWYVGKDQTYPLNAAQKQRNCHIKFMSIDDEVAIMGNGNMDTQSWFHSQEINAMIDSKEVVAEWMDAIRKNQSTGVFGNVIAFGDDSIKLEWRGIHADEEMKKNCIY</sequence>
<feature type="domain" description="PLD phosphodiesterase" evidence="1">
    <location>
        <begin position="302"/>
        <end position="324"/>
    </location>
</feature>
<reference evidence="2" key="1">
    <citation type="submission" date="2021-02" db="EMBL/GenBank/DDBJ databases">
        <authorList>
            <person name="Nowell W R."/>
        </authorList>
    </citation>
    <scope>NUCLEOTIDE SEQUENCE</scope>
</reference>
<dbReference type="GO" id="GO:0030572">
    <property type="term" value="F:phosphatidyltransferase activity"/>
    <property type="evidence" value="ECO:0007669"/>
    <property type="project" value="UniProtKB-ARBA"/>
</dbReference>
<dbReference type="InterPro" id="IPR025202">
    <property type="entry name" value="PLD-like_dom"/>
</dbReference>
<dbReference type="Pfam" id="PF13091">
    <property type="entry name" value="PLDc_2"/>
    <property type="match status" value="1"/>
</dbReference>
<protein>
    <recommendedName>
        <fullName evidence="1">PLD phosphodiesterase domain-containing protein</fullName>
    </recommendedName>
</protein>
<feature type="non-terminal residue" evidence="2">
    <location>
        <position position="1"/>
    </location>
</feature>
<dbReference type="InterPro" id="IPR001736">
    <property type="entry name" value="PLipase_D/transphosphatidylase"/>
</dbReference>
<proteinExistence type="predicted"/>
<dbReference type="PANTHER" id="PTHR21248:SF22">
    <property type="entry name" value="PHOSPHOLIPASE D"/>
    <property type="match status" value="1"/>
</dbReference>
<dbReference type="GO" id="GO:0032049">
    <property type="term" value="P:cardiolipin biosynthetic process"/>
    <property type="evidence" value="ECO:0007669"/>
    <property type="project" value="UniProtKB-ARBA"/>
</dbReference>
<evidence type="ECO:0000259" key="1">
    <source>
        <dbReference type="PROSITE" id="PS50035"/>
    </source>
</evidence>
<accession>A0A8S2DGM8</accession>
<dbReference type="Proteomes" id="UP000677228">
    <property type="component" value="Unassembled WGS sequence"/>
</dbReference>
<dbReference type="AlphaFoldDB" id="A0A8S2DGM8"/>
<dbReference type="EMBL" id="CAJNOK010003203">
    <property type="protein sequence ID" value="CAF0891925.1"/>
    <property type="molecule type" value="Genomic_DNA"/>
</dbReference>
<dbReference type="PROSITE" id="PS50035">
    <property type="entry name" value="PLD"/>
    <property type="match status" value="1"/>
</dbReference>
<gene>
    <name evidence="2" type="ORF">OVA965_LOCUS9172</name>
    <name evidence="3" type="ORF">TMI583_LOCUS9169</name>
</gene>
<comment type="caution">
    <text evidence="2">The sequence shown here is derived from an EMBL/GenBank/DDBJ whole genome shotgun (WGS) entry which is preliminary data.</text>
</comment>
<dbReference type="CDD" id="cd00138">
    <property type="entry name" value="PLDc_SF"/>
    <property type="match status" value="1"/>
</dbReference>
<evidence type="ECO:0000313" key="4">
    <source>
        <dbReference type="Proteomes" id="UP000677228"/>
    </source>
</evidence>
<evidence type="ECO:0000313" key="3">
    <source>
        <dbReference type="EMBL" id="CAF3674031.1"/>
    </source>
</evidence>
<dbReference type="PANTHER" id="PTHR21248">
    <property type="entry name" value="CARDIOLIPIN SYNTHASE"/>
    <property type="match status" value="1"/>
</dbReference>
<name>A0A8S2DGM8_9BILA</name>
<organism evidence="2 4">
    <name type="scientific">Didymodactylos carnosus</name>
    <dbReference type="NCBI Taxonomy" id="1234261"/>
    <lineage>
        <taxon>Eukaryota</taxon>
        <taxon>Metazoa</taxon>
        <taxon>Spiralia</taxon>
        <taxon>Gnathifera</taxon>
        <taxon>Rotifera</taxon>
        <taxon>Eurotatoria</taxon>
        <taxon>Bdelloidea</taxon>
        <taxon>Philodinida</taxon>
        <taxon>Philodinidae</taxon>
        <taxon>Didymodactylos</taxon>
    </lineage>
</organism>
<evidence type="ECO:0000313" key="2">
    <source>
        <dbReference type="EMBL" id="CAF0891925.1"/>
    </source>
</evidence>
<dbReference type="SUPFAM" id="SSF56024">
    <property type="entry name" value="Phospholipase D/nuclease"/>
    <property type="match status" value="1"/>
</dbReference>